<evidence type="ECO:0000256" key="1">
    <source>
        <dbReference type="SAM" id="MobiDB-lite"/>
    </source>
</evidence>
<gene>
    <name evidence="3" type="ORF">ENKNEFLB_03316</name>
</gene>
<keyword evidence="4" id="KW-1185">Reference proteome</keyword>
<evidence type="ECO:0008006" key="5">
    <source>
        <dbReference type="Google" id="ProtNLM"/>
    </source>
</evidence>
<proteinExistence type="predicted"/>
<dbReference type="Proteomes" id="UP000679307">
    <property type="component" value="Chromosome"/>
</dbReference>
<evidence type="ECO:0000313" key="3">
    <source>
        <dbReference type="EMBL" id="QVT80915.1"/>
    </source>
</evidence>
<accession>A0ABX8EM58</accession>
<evidence type="ECO:0000256" key="2">
    <source>
        <dbReference type="SAM" id="Phobius"/>
    </source>
</evidence>
<reference evidence="3 4" key="1">
    <citation type="submission" date="2021-05" db="EMBL/GenBank/DDBJ databases">
        <title>Complete genome of Nocardioides aquaticus KCTC 9944T isolated from meromictic and hypersaline Ekho Lake, Antarctica.</title>
        <authorList>
            <person name="Hwang K."/>
            <person name="Kim K.M."/>
            <person name="Choe H."/>
        </authorList>
    </citation>
    <scope>NUCLEOTIDE SEQUENCE [LARGE SCALE GENOMIC DNA]</scope>
    <source>
        <strain evidence="3 4">KCTC 9944</strain>
    </source>
</reference>
<feature type="compositionally biased region" description="Basic and acidic residues" evidence="1">
    <location>
        <begin position="85"/>
        <end position="94"/>
    </location>
</feature>
<organism evidence="3 4">
    <name type="scientific">Nocardioides aquaticus</name>
    <dbReference type="NCBI Taxonomy" id="160826"/>
    <lineage>
        <taxon>Bacteria</taxon>
        <taxon>Bacillati</taxon>
        <taxon>Actinomycetota</taxon>
        <taxon>Actinomycetes</taxon>
        <taxon>Propionibacteriales</taxon>
        <taxon>Nocardioidaceae</taxon>
        <taxon>Nocardioides</taxon>
    </lineage>
</organism>
<keyword evidence="2" id="KW-1133">Transmembrane helix</keyword>
<evidence type="ECO:0000313" key="4">
    <source>
        <dbReference type="Proteomes" id="UP000679307"/>
    </source>
</evidence>
<feature type="region of interest" description="Disordered" evidence="1">
    <location>
        <begin position="1"/>
        <end position="22"/>
    </location>
</feature>
<feature type="region of interest" description="Disordered" evidence="1">
    <location>
        <begin position="85"/>
        <end position="105"/>
    </location>
</feature>
<feature type="transmembrane region" description="Helical" evidence="2">
    <location>
        <begin position="31"/>
        <end position="51"/>
    </location>
</feature>
<keyword evidence="2" id="KW-0472">Membrane</keyword>
<dbReference type="RefSeq" id="WP_214056377.1">
    <property type="nucleotide sequence ID" value="NZ_BAAAHS010000008.1"/>
</dbReference>
<name>A0ABX8EM58_9ACTN</name>
<sequence length="248" mass="27390">MAKSTKSQKSDRKATIDALTKKQRSAERGRGLAIVVVCVAVALVIVGAAAYRPIANWWELRQFEDVELASLGAPVSACGEVETKKAEGNQEHVPEGTPVEYEQSPPAFGAHYDTPDTMARKLYAADDRPDLRELVHNLEHGYTFVWYDETIAADDEAMTELRAVASQFPGTDNYRYKFKAVPWTEEDGEPFPDGQHVALTHWSAGGAGNTDVSEQRGAWQYCSEFSGEALSSFMEEYPYFDSPEPNGG</sequence>
<dbReference type="EMBL" id="CP075371">
    <property type="protein sequence ID" value="QVT80915.1"/>
    <property type="molecule type" value="Genomic_DNA"/>
</dbReference>
<dbReference type="Pfam" id="PF11303">
    <property type="entry name" value="DUF3105"/>
    <property type="match status" value="1"/>
</dbReference>
<keyword evidence="2" id="KW-0812">Transmembrane</keyword>
<dbReference type="InterPro" id="IPR021454">
    <property type="entry name" value="DUF3105"/>
</dbReference>
<protein>
    <recommendedName>
        <fullName evidence="5">DUF3105 domain-containing protein</fullName>
    </recommendedName>
</protein>